<accession>A0A9P4I494</accession>
<gene>
    <name evidence="2" type="ORF">K490DRAFT_53336</name>
</gene>
<reference evidence="2" key="1">
    <citation type="journal article" date="2020" name="Stud. Mycol.">
        <title>101 Dothideomycetes genomes: a test case for predicting lifestyles and emergence of pathogens.</title>
        <authorList>
            <person name="Haridas S."/>
            <person name="Albert R."/>
            <person name="Binder M."/>
            <person name="Bloem J."/>
            <person name="Labutti K."/>
            <person name="Salamov A."/>
            <person name="Andreopoulos B."/>
            <person name="Baker S."/>
            <person name="Barry K."/>
            <person name="Bills G."/>
            <person name="Bluhm B."/>
            <person name="Cannon C."/>
            <person name="Castanera R."/>
            <person name="Culley D."/>
            <person name="Daum C."/>
            <person name="Ezra D."/>
            <person name="Gonzalez J."/>
            <person name="Henrissat B."/>
            <person name="Kuo A."/>
            <person name="Liang C."/>
            <person name="Lipzen A."/>
            <person name="Lutzoni F."/>
            <person name="Magnuson J."/>
            <person name="Mondo S."/>
            <person name="Nolan M."/>
            <person name="Ohm R."/>
            <person name="Pangilinan J."/>
            <person name="Park H.-J."/>
            <person name="Ramirez L."/>
            <person name="Alfaro M."/>
            <person name="Sun H."/>
            <person name="Tritt A."/>
            <person name="Yoshinaga Y."/>
            <person name="Zwiers L.-H."/>
            <person name="Turgeon B."/>
            <person name="Goodwin S."/>
            <person name="Spatafora J."/>
            <person name="Crous P."/>
            <person name="Grigoriev I."/>
        </authorList>
    </citation>
    <scope>NUCLEOTIDE SEQUENCE</scope>
    <source>
        <strain evidence="2">CBS 121410</strain>
    </source>
</reference>
<organism evidence="2 3">
    <name type="scientific">Saccharata proteae CBS 121410</name>
    <dbReference type="NCBI Taxonomy" id="1314787"/>
    <lineage>
        <taxon>Eukaryota</taxon>
        <taxon>Fungi</taxon>
        <taxon>Dikarya</taxon>
        <taxon>Ascomycota</taxon>
        <taxon>Pezizomycotina</taxon>
        <taxon>Dothideomycetes</taxon>
        <taxon>Dothideomycetes incertae sedis</taxon>
        <taxon>Botryosphaeriales</taxon>
        <taxon>Saccharataceae</taxon>
        <taxon>Saccharata</taxon>
    </lineage>
</organism>
<feature type="compositionally biased region" description="Basic residues" evidence="1">
    <location>
        <begin position="231"/>
        <end position="242"/>
    </location>
</feature>
<dbReference type="EMBL" id="ML978711">
    <property type="protein sequence ID" value="KAF2092194.1"/>
    <property type="molecule type" value="Genomic_DNA"/>
</dbReference>
<dbReference type="AlphaFoldDB" id="A0A9P4I494"/>
<feature type="compositionally biased region" description="Basic and acidic residues" evidence="1">
    <location>
        <begin position="145"/>
        <end position="171"/>
    </location>
</feature>
<feature type="compositionally biased region" description="Basic and acidic residues" evidence="1">
    <location>
        <begin position="211"/>
        <end position="230"/>
    </location>
</feature>
<evidence type="ECO:0000313" key="3">
    <source>
        <dbReference type="Proteomes" id="UP000799776"/>
    </source>
</evidence>
<comment type="caution">
    <text evidence="2">The sequence shown here is derived from an EMBL/GenBank/DDBJ whole genome shotgun (WGS) entry which is preliminary data.</text>
</comment>
<protein>
    <submittedName>
        <fullName evidence="2">Uncharacterized protein</fullName>
    </submittedName>
</protein>
<evidence type="ECO:0000313" key="2">
    <source>
        <dbReference type="EMBL" id="KAF2092194.1"/>
    </source>
</evidence>
<keyword evidence="3" id="KW-1185">Reference proteome</keyword>
<name>A0A9P4I494_9PEZI</name>
<feature type="region of interest" description="Disordered" evidence="1">
    <location>
        <begin position="139"/>
        <end position="249"/>
    </location>
</feature>
<proteinExistence type="predicted"/>
<dbReference type="Proteomes" id="UP000799776">
    <property type="component" value="Unassembled WGS sequence"/>
</dbReference>
<sequence length="249" mass="27516">MGIVLSVTRVFGGVVTACSRIGRVVGSILRHCAVATVKLALSTSVALLSRAPQGIDPVSIADLELLARACQEDHSGSWWDVIVNEAVRQLCEERLSNPVDQSRVSINHGDMLLEQAPTEAEEDTQLGENIGTLAVKVPGTPVDAQSERGDYVDRKGTFEEDKESVTVRGDSDNEEVAGEATKPRGQRNSTVTAEEDKIKARKRQKRQRQKARVEAERMQREEEAKAIAKSEKKRARRQKKKENARISYV</sequence>
<evidence type="ECO:0000256" key="1">
    <source>
        <dbReference type="SAM" id="MobiDB-lite"/>
    </source>
</evidence>
<feature type="compositionally biased region" description="Basic residues" evidence="1">
    <location>
        <begin position="199"/>
        <end position="210"/>
    </location>
</feature>